<evidence type="ECO:0000256" key="1">
    <source>
        <dbReference type="SAM" id="Phobius"/>
    </source>
</evidence>
<name>A0ABU8F3T8_9BACI</name>
<keyword evidence="1" id="KW-1133">Transmembrane helix</keyword>
<keyword evidence="3" id="KW-1185">Reference proteome</keyword>
<accession>A0ABU8F3T8</accession>
<dbReference type="RefSeq" id="WP_336497218.1">
    <property type="nucleotide sequence ID" value="NZ_JBAWSY010000004.1"/>
</dbReference>
<dbReference type="EMBL" id="JBAWSY010000004">
    <property type="protein sequence ID" value="MEI4769665.1"/>
    <property type="molecule type" value="Genomic_DNA"/>
</dbReference>
<dbReference type="Proteomes" id="UP001364890">
    <property type="component" value="Unassembled WGS sequence"/>
</dbReference>
<reference evidence="2 3" key="1">
    <citation type="submission" date="2024-01" db="EMBL/GenBank/DDBJ databases">
        <title>Seven novel Bacillus-like species.</title>
        <authorList>
            <person name="Liu G."/>
        </authorList>
    </citation>
    <scope>NUCLEOTIDE SEQUENCE [LARGE SCALE GENOMIC DNA]</scope>
    <source>
        <strain evidence="2 3">FJAT-51614</strain>
    </source>
</reference>
<dbReference type="InterPro" id="IPR021324">
    <property type="entry name" value="DUF2929"/>
</dbReference>
<sequence length="63" mass="7003">MKYIMTLVWSVILVSMLNYVVSSVQNVDFDLNNGLIMSIPVAILVILITAILPNDPVPTPEHH</sequence>
<evidence type="ECO:0000313" key="2">
    <source>
        <dbReference type="EMBL" id="MEI4769665.1"/>
    </source>
</evidence>
<protein>
    <submittedName>
        <fullName evidence="2">YjzD family protein</fullName>
    </submittedName>
</protein>
<comment type="caution">
    <text evidence="2">The sequence shown here is derived from an EMBL/GenBank/DDBJ whole genome shotgun (WGS) entry which is preliminary data.</text>
</comment>
<gene>
    <name evidence="2" type="ORF">WAX74_08390</name>
</gene>
<proteinExistence type="predicted"/>
<organism evidence="2 3">
    <name type="scientific">Psychrobacillus mangrovi</name>
    <dbReference type="NCBI Taxonomy" id="3117745"/>
    <lineage>
        <taxon>Bacteria</taxon>
        <taxon>Bacillati</taxon>
        <taxon>Bacillota</taxon>
        <taxon>Bacilli</taxon>
        <taxon>Bacillales</taxon>
        <taxon>Bacillaceae</taxon>
        <taxon>Psychrobacillus</taxon>
    </lineage>
</organism>
<feature type="transmembrane region" description="Helical" evidence="1">
    <location>
        <begin position="32"/>
        <end position="52"/>
    </location>
</feature>
<dbReference type="Pfam" id="PF11151">
    <property type="entry name" value="DUF2929"/>
    <property type="match status" value="1"/>
</dbReference>
<keyword evidence="1" id="KW-0472">Membrane</keyword>
<keyword evidence="1" id="KW-0812">Transmembrane</keyword>
<evidence type="ECO:0000313" key="3">
    <source>
        <dbReference type="Proteomes" id="UP001364890"/>
    </source>
</evidence>